<comment type="caution">
    <text evidence="1">The sequence shown here is derived from an EMBL/GenBank/DDBJ whole genome shotgun (WGS) entry which is preliminary data.</text>
</comment>
<reference evidence="1 2" key="1">
    <citation type="submission" date="2018-08" db="EMBL/GenBank/DDBJ databases">
        <title>A genome reference for cultivated species of the human gut microbiota.</title>
        <authorList>
            <person name="Zou Y."/>
            <person name="Xue W."/>
            <person name="Luo G."/>
        </authorList>
    </citation>
    <scope>NUCLEOTIDE SEQUENCE [LARGE SCALE GENOMIC DNA]</scope>
    <source>
        <strain evidence="1 2">AF45-17</strain>
    </source>
</reference>
<evidence type="ECO:0000313" key="1">
    <source>
        <dbReference type="EMBL" id="RGB82135.1"/>
    </source>
</evidence>
<dbReference type="EMBL" id="QVEP01000002">
    <property type="protein sequence ID" value="RGB82135.1"/>
    <property type="molecule type" value="Genomic_DNA"/>
</dbReference>
<protein>
    <recommendedName>
        <fullName evidence="3">DUF2383 domain-containing protein</fullName>
    </recommendedName>
</protein>
<sequence>MEEQTLHILNECSSGCKMAIHSMQQVLEYVENEKLEQVIMAAERKHKEIAARTAKALTCYGEKGKKPGAAAETFAWLTTEMKMLIRDDSSQIAKIMTNGCNMGIQSIMEVLNENPEADRESKNIAGDLVKAEEHFADELKAFL</sequence>
<evidence type="ECO:0000313" key="2">
    <source>
        <dbReference type="Proteomes" id="UP000260773"/>
    </source>
</evidence>
<accession>A0A3E2TT01</accession>
<proteinExistence type="predicted"/>
<dbReference type="Gene3D" id="1.20.1260.10">
    <property type="match status" value="1"/>
</dbReference>
<gene>
    <name evidence="1" type="ORF">DW070_00930</name>
</gene>
<dbReference type="InterPro" id="IPR012347">
    <property type="entry name" value="Ferritin-like"/>
</dbReference>
<dbReference type="Proteomes" id="UP000260773">
    <property type="component" value="Unassembled WGS sequence"/>
</dbReference>
<dbReference type="RefSeq" id="WP_117526617.1">
    <property type="nucleotide sequence ID" value="NZ_JAJCNA010000032.1"/>
</dbReference>
<evidence type="ECO:0008006" key="3">
    <source>
        <dbReference type="Google" id="ProtNLM"/>
    </source>
</evidence>
<organism evidence="1 2">
    <name type="scientific">Coprococcus catus</name>
    <dbReference type="NCBI Taxonomy" id="116085"/>
    <lineage>
        <taxon>Bacteria</taxon>
        <taxon>Bacillati</taxon>
        <taxon>Bacillota</taxon>
        <taxon>Clostridia</taxon>
        <taxon>Lachnospirales</taxon>
        <taxon>Lachnospiraceae</taxon>
        <taxon>Coprococcus</taxon>
    </lineage>
</organism>
<name>A0A3E2TT01_9FIRM</name>
<dbReference type="AlphaFoldDB" id="A0A3E2TT01"/>